<keyword evidence="5" id="KW-1185">Reference proteome</keyword>
<accession>A0ABW2ASA1</accession>
<sequence length="170" mass="17296">MAKNLLIAAASTVAAAAVLSGCGSTVTVNPSATASATTTSTTTSETPSETTTSETTSETPSETTTSQTSTSEAPASSTSAPSPSTSVDEIHKTAFLKVVKQRFPTITDQAALADGQWVCGQMGQDKNILTVIGDLKQKHPDWSTTNAGYFLGVSIGALCPQYTSKVTAGA</sequence>
<gene>
    <name evidence="4" type="ORF">ACFQBT_08500</name>
</gene>
<keyword evidence="2" id="KW-0732">Signal</keyword>
<dbReference type="Pfam" id="PF05305">
    <property type="entry name" value="DUF732"/>
    <property type="match status" value="1"/>
</dbReference>
<feature type="domain" description="DUF732" evidence="3">
    <location>
        <begin position="93"/>
        <end position="161"/>
    </location>
</feature>
<feature type="region of interest" description="Disordered" evidence="1">
    <location>
        <begin position="27"/>
        <end position="87"/>
    </location>
</feature>
<comment type="caution">
    <text evidence="4">The sequence shown here is derived from an EMBL/GenBank/DDBJ whole genome shotgun (WGS) entry which is preliminary data.</text>
</comment>
<dbReference type="RefSeq" id="WP_377821934.1">
    <property type="nucleotide sequence ID" value="NZ_JBHSWJ010000002.1"/>
</dbReference>
<evidence type="ECO:0000256" key="1">
    <source>
        <dbReference type="SAM" id="MobiDB-lite"/>
    </source>
</evidence>
<dbReference type="InterPro" id="IPR007969">
    <property type="entry name" value="DUF732"/>
</dbReference>
<dbReference type="EMBL" id="JBHSWJ010000002">
    <property type="protein sequence ID" value="MFC6713859.1"/>
    <property type="molecule type" value="Genomic_DNA"/>
</dbReference>
<organism evidence="4 5">
    <name type="scientific">Branchiibius cervicis</name>
    <dbReference type="NCBI Taxonomy" id="908252"/>
    <lineage>
        <taxon>Bacteria</taxon>
        <taxon>Bacillati</taxon>
        <taxon>Actinomycetota</taxon>
        <taxon>Actinomycetes</taxon>
        <taxon>Micrococcales</taxon>
        <taxon>Dermacoccaceae</taxon>
        <taxon>Branchiibius</taxon>
    </lineage>
</organism>
<feature type="chain" id="PRO_5045103379" evidence="2">
    <location>
        <begin position="17"/>
        <end position="170"/>
    </location>
</feature>
<reference evidence="5" key="1">
    <citation type="journal article" date="2019" name="Int. J. Syst. Evol. Microbiol.">
        <title>The Global Catalogue of Microorganisms (GCM) 10K type strain sequencing project: providing services to taxonomists for standard genome sequencing and annotation.</title>
        <authorList>
            <consortium name="The Broad Institute Genomics Platform"/>
            <consortium name="The Broad Institute Genome Sequencing Center for Infectious Disease"/>
            <person name="Wu L."/>
            <person name="Ma J."/>
        </authorList>
    </citation>
    <scope>NUCLEOTIDE SEQUENCE [LARGE SCALE GENOMIC DNA]</scope>
    <source>
        <strain evidence="5">NBRC 106593</strain>
    </source>
</reference>
<evidence type="ECO:0000313" key="5">
    <source>
        <dbReference type="Proteomes" id="UP001596356"/>
    </source>
</evidence>
<evidence type="ECO:0000313" key="4">
    <source>
        <dbReference type="EMBL" id="MFC6713859.1"/>
    </source>
</evidence>
<feature type="signal peptide" evidence="2">
    <location>
        <begin position="1"/>
        <end position="16"/>
    </location>
</feature>
<evidence type="ECO:0000256" key="2">
    <source>
        <dbReference type="SAM" id="SignalP"/>
    </source>
</evidence>
<feature type="compositionally biased region" description="Low complexity" evidence="1">
    <location>
        <begin position="30"/>
        <end position="86"/>
    </location>
</feature>
<evidence type="ECO:0000259" key="3">
    <source>
        <dbReference type="Pfam" id="PF05305"/>
    </source>
</evidence>
<proteinExistence type="predicted"/>
<dbReference type="Proteomes" id="UP001596356">
    <property type="component" value="Unassembled WGS sequence"/>
</dbReference>
<dbReference type="PROSITE" id="PS51257">
    <property type="entry name" value="PROKAR_LIPOPROTEIN"/>
    <property type="match status" value="1"/>
</dbReference>
<protein>
    <submittedName>
        <fullName evidence="4">DUF732 domain-containing protein</fullName>
    </submittedName>
</protein>
<name>A0ABW2ASA1_9MICO</name>